<organism evidence="2">
    <name type="scientific">Rhodanobacter sp. IGA1.0</name>
    <dbReference type="NCBI Taxonomy" id="3158582"/>
    <lineage>
        <taxon>Bacteria</taxon>
        <taxon>Pseudomonadati</taxon>
        <taxon>Pseudomonadota</taxon>
        <taxon>Gammaproteobacteria</taxon>
        <taxon>Lysobacterales</taxon>
        <taxon>Rhodanobacteraceae</taxon>
        <taxon>Rhodanobacter</taxon>
    </lineage>
</organism>
<evidence type="ECO:0000256" key="1">
    <source>
        <dbReference type="SAM" id="Phobius"/>
    </source>
</evidence>
<protein>
    <submittedName>
        <fullName evidence="2">TonB-dependent receptor</fullName>
    </submittedName>
</protein>
<sequence length="125" mass="13326">MTLDRKFLLCGFAYAVAGMGLGMYMAASHDHSLFAAHAHILLVGFVVSFVYALIHKLWLPGAAGRVAGFQFYLHQLAALAMAVGLVLLYGGKVPEAVIGPVLGLASLGVLIALLLMAWMVLRSRD</sequence>
<feature type="transmembrane region" description="Helical" evidence="1">
    <location>
        <begin position="7"/>
        <end position="27"/>
    </location>
</feature>
<dbReference type="RefSeq" id="WP_350015494.1">
    <property type="nucleotide sequence ID" value="NZ_CP157948.1"/>
</dbReference>
<feature type="transmembrane region" description="Helical" evidence="1">
    <location>
        <begin position="66"/>
        <end position="89"/>
    </location>
</feature>
<reference evidence="2" key="1">
    <citation type="submission" date="2024-06" db="EMBL/GenBank/DDBJ databases">
        <authorList>
            <person name="Sun Y."/>
        </authorList>
    </citation>
    <scope>NUCLEOTIDE SEQUENCE</scope>
    <source>
        <strain evidence="2">IGA1.0</strain>
    </source>
</reference>
<keyword evidence="2" id="KW-0675">Receptor</keyword>
<feature type="transmembrane region" description="Helical" evidence="1">
    <location>
        <begin position="101"/>
        <end position="121"/>
    </location>
</feature>
<evidence type="ECO:0000313" key="2">
    <source>
        <dbReference type="EMBL" id="XBS88680.1"/>
    </source>
</evidence>
<name>A0AAU7QH28_9GAMM</name>
<keyword evidence="1" id="KW-1133">Transmembrane helix</keyword>
<proteinExistence type="predicted"/>
<accession>A0AAU7QH28</accession>
<gene>
    <name evidence="2" type="ORF">ABNK63_09665</name>
</gene>
<dbReference type="AlphaFoldDB" id="A0AAU7QH28"/>
<keyword evidence="1" id="KW-0812">Transmembrane</keyword>
<feature type="transmembrane region" description="Helical" evidence="1">
    <location>
        <begin position="33"/>
        <end position="54"/>
    </location>
</feature>
<dbReference type="EMBL" id="CP157948">
    <property type="protein sequence ID" value="XBS88680.1"/>
    <property type="molecule type" value="Genomic_DNA"/>
</dbReference>
<keyword evidence="1" id="KW-0472">Membrane</keyword>